<dbReference type="Pfam" id="PF04773">
    <property type="entry name" value="FecR"/>
    <property type="match status" value="1"/>
</dbReference>
<dbReference type="Gene3D" id="2.60.120.1440">
    <property type="match status" value="1"/>
</dbReference>
<evidence type="ECO:0000313" key="5">
    <source>
        <dbReference type="Proteomes" id="UP001403385"/>
    </source>
</evidence>
<dbReference type="EMBL" id="JBDKWZ010000009">
    <property type="protein sequence ID" value="MEN7549622.1"/>
    <property type="molecule type" value="Genomic_DNA"/>
</dbReference>
<keyword evidence="1" id="KW-0472">Membrane</keyword>
<dbReference type="RefSeq" id="WP_346822401.1">
    <property type="nucleotide sequence ID" value="NZ_JBDKWZ010000009.1"/>
</dbReference>
<comment type="caution">
    <text evidence="4">The sequence shown here is derived from an EMBL/GenBank/DDBJ whole genome shotgun (WGS) entry which is preliminary data.</text>
</comment>
<dbReference type="InterPro" id="IPR032508">
    <property type="entry name" value="FecR_C"/>
</dbReference>
<feature type="domain" description="Protein FecR C-terminal" evidence="3">
    <location>
        <begin position="268"/>
        <end position="332"/>
    </location>
</feature>
<gene>
    <name evidence="4" type="ORF">AAG747_16985</name>
</gene>
<dbReference type="Gene3D" id="3.55.50.30">
    <property type="match status" value="1"/>
</dbReference>
<dbReference type="Pfam" id="PF16344">
    <property type="entry name" value="FecR_C"/>
    <property type="match status" value="1"/>
</dbReference>
<organism evidence="4 5">
    <name type="scientific">Rapidithrix thailandica</name>
    <dbReference type="NCBI Taxonomy" id="413964"/>
    <lineage>
        <taxon>Bacteria</taxon>
        <taxon>Pseudomonadati</taxon>
        <taxon>Bacteroidota</taxon>
        <taxon>Cytophagia</taxon>
        <taxon>Cytophagales</taxon>
        <taxon>Flammeovirgaceae</taxon>
        <taxon>Rapidithrix</taxon>
    </lineage>
</organism>
<protein>
    <submittedName>
        <fullName evidence="4">FecR domain-containing protein</fullName>
    </submittedName>
</protein>
<accession>A0AAW9S7Z4</accession>
<evidence type="ECO:0000259" key="2">
    <source>
        <dbReference type="Pfam" id="PF04773"/>
    </source>
</evidence>
<dbReference type="InterPro" id="IPR012373">
    <property type="entry name" value="Ferrdict_sens_TM"/>
</dbReference>
<name>A0AAW9S7Z4_9BACT</name>
<dbReference type="AlphaFoldDB" id="A0AAW9S7Z4"/>
<dbReference type="InterPro" id="IPR006860">
    <property type="entry name" value="FecR"/>
</dbReference>
<dbReference type="PANTHER" id="PTHR30273:SF2">
    <property type="entry name" value="PROTEIN FECR"/>
    <property type="match status" value="1"/>
</dbReference>
<dbReference type="PIRSF" id="PIRSF018266">
    <property type="entry name" value="FecR"/>
    <property type="match status" value="1"/>
</dbReference>
<dbReference type="GO" id="GO:0016989">
    <property type="term" value="F:sigma factor antagonist activity"/>
    <property type="evidence" value="ECO:0007669"/>
    <property type="project" value="TreeGrafter"/>
</dbReference>
<keyword evidence="1" id="KW-0812">Transmembrane</keyword>
<feature type="domain" description="FecR protein" evidence="2">
    <location>
        <begin position="126"/>
        <end position="221"/>
    </location>
</feature>
<keyword evidence="1" id="KW-1133">Transmembrane helix</keyword>
<dbReference type="Proteomes" id="UP001403385">
    <property type="component" value="Unassembled WGS sequence"/>
</dbReference>
<proteinExistence type="predicted"/>
<dbReference type="PANTHER" id="PTHR30273">
    <property type="entry name" value="PERIPLASMIC SIGNAL SENSOR AND SIGMA FACTOR ACTIVATOR FECR-RELATED"/>
    <property type="match status" value="1"/>
</dbReference>
<reference evidence="4 5" key="1">
    <citation type="submission" date="2024-04" db="EMBL/GenBank/DDBJ databases">
        <title>Novel genus in family Flammeovirgaceae.</title>
        <authorList>
            <person name="Nguyen T.H."/>
            <person name="Vuong T.Q."/>
            <person name="Le H."/>
            <person name="Kim S.-G."/>
        </authorList>
    </citation>
    <scope>NUCLEOTIDE SEQUENCE [LARGE SCALE GENOMIC DNA]</scope>
    <source>
        <strain evidence="4 5">JCM 23209</strain>
    </source>
</reference>
<evidence type="ECO:0000259" key="3">
    <source>
        <dbReference type="Pfam" id="PF16344"/>
    </source>
</evidence>
<evidence type="ECO:0000256" key="1">
    <source>
        <dbReference type="SAM" id="Phobius"/>
    </source>
</evidence>
<sequence length="341" mass="39129">MKFDKSLVEKYLNNQCTPKEARAVLDWFDTEEGQHFLEQHIAYKLQQTEDKSHFLFKDPVDSEKLLANIYQKESQYASIGQAIVGSAPFDLSPQKRSWPLFVAACISLFLLTGAIYWFVMPTERIYHTSFGETRQITLPDQSVVTLNANSTLKVADTNWEGQKPREVWLEGEAYFSVVHTHNHRKFLVHTPKQFSVQVLGTEFNVTTRKAHSRVVLNSGSIQLHIQEQGEENTILMKPGEAVEFEENSAYYVKKEVNPVQYSAWKENKLIFDQTSIEELVQILKDNYGISVLITDKTLLRQTISGSFPSDDVDLLLEGLSRLLTIEVIREGNLVKFQQIHD</sequence>
<evidence type="ECO:0000313" key="4">
    <source>
        <dbReference type="EMBL" id="MEN7549622.1"/>
    </source>
</evidence>
<keyword evidence="5" id="KW-1185">Reference proteome</keyword>
<feature type="transmembrane region" description="Helical" evidence="1">
    <location>
        <begin position="98"/>
        <end position="119"/>
    </location>
</feature>